<reference evidence="1 2" key="1">
    <citation type="submission" date="2015-04" db="EMBL/GenBank/DDBJ databases">
        <title>Draft genome sequence of bacteremic isolate Catabacter hongkongensis type strain HKU16T.</title>
        <authorList>
            <person name="Lau S.K."/>
            <person name="Teng J.L."/>
            <person name="Huang Y."/>
            <person name="Curreem S.O."/>
            <person name="Tsui S.K."/>
            <person name="Woo P.C."/>
        </authorList>
    </citation>
    <scope>NUCLEOTIDE SEQUENCE [LARGE SCALE GENOMIC DNA]</scope>
    <source>
        <strain evidence="1 2">HKU16</strain>
    </source>
</reference>
<evidence type="ECO:0008006" key="3">
    <source>
        <dbReference type="Google" id="ProtNLM"/>
    </source>
</evidence>
<keyword evidence="2" id="KW-1185">Reference proteome</keyword>
<dbReference type="Gene3D" id="1.10.1220.10">
    <property type="entry name" value="Met repressor-like"/>
    <property type="match status" value="1"/>
</dbReference>
<dbReference type="SUPFAM" id="SSF47598">
    <property type="entry name" value="Ribbon-helix-helix"/>
    <property type="match status" value="1"/>
</dbReference>
<dbReference type="InterPro" id="IPR010985">
    <property type="entry name" value="Ribbon_hlx_hlx"/>
</dbReference>
<accession>A0A0M2NHQ5</accession>
<dbReference type="EMBL" id="LAYJ01000118">
    <property type="protein sequence ID" value="KKI49805.1"/>
    <property type="molecule type" value="Genomic_DNA"/>
</dbReference>
<sequence>MKAFEVKKPTSSNKTIRMPDELIGRLEQLAKEKDISFNKLVVQCCEFALDNLGEQDEE</sequence>
<protein>
    <recommendedName>
        <fullName evidence="3">Toxin-antitoxin system HicB family antitoxin</fullName>
    </recommendedName>
</protein>
<dbReference type="STRING" id="270498.CHK_2715"/>
<dbReference type="Proteomes" id="UP000034076">
    <property type="component" value="Unassembled WGS sequence"/>
</dbReference>
<name>A0A0M2NHQ5_9FIRM</name>
<evidence type="ECO:0000313" key="1">
    <source>
        <dbReference type="EMBL" id="KKI49805.1"/>
    </source>
</evidence>
<evidence type="ECO:0000313" key="2">
    <source>
        <dbReference type="Proteomes" id="UP000034076"/>
    </source>
</evidence>
<dbReference type="GO" id="GO:0006355">
    <property type="term" value="P:regulation of DNA-templated transcription"/>
    <property type="evidence" value="ECO:0007669"/>
    <property type="project" value="InterPro"/>
</dbReference>
<dbReference type="AlphaFoldDB" id="A0A0M2NHQ5"/>
<dbReference type="InterPro" id="IPR013321">
    <property type="entry name" value="Arc_rbn_hlx_hlx"/>
</dbReference>
<gene>
    <name evidence="1" type="ORF">CHK_2715</name>
</gene>
<comment type="caution">
    <text evidence="1">The sequence shown here is derived from an EMBL/GenBank/DDBJ whole genome shotgun (WGS) entry which is preliminary data.</text>
</comment>
<dbReference type="RefSeq" id="WP_165903532.1">
    <property type="nucleotide sequence ID" value="NZ_CAUERS010000112.1"/>
</dbReference>
<proteinExistence type="predicted"/>
<organism evidence="1 2">
    <name type="scientific">Christensenella hongkongensis</name>
    <dbReference type="NCBI Taxonomy" id="270498"/>
    <lineage>
        <taxon>Bacteria</taxon>
        <taxon>Bacillati</taxon>
        <taxon>Bacillota</taxon>
        <taxon>Clostridia</taxon>
        <taxon>Christensenellales</taxon>
        <taxon>Christensenellaceae</taxon>
        <taxon>Christensenella</taxon>
    </lineage>
</organism>